<dbReference type="EMBL" id="NMQW01000023">
    <property type="protein sequence ID" value="OXM85146.1"/>
    <property type="molecule type" value="Genomic_DNA"/>
</dbReference>
<sequence>MFQERKVRLNDTVGIIIALFLGIGVVFLRMSKGDSRRWIGYALVVMSFLLIAFVVIARMSQSSHGYGH</sequence>
<keyword evidence="1" id="KW-1133">Transmembrane helix</keyword>
<protein>
    <submittedName>
        <fullName evidence="2">Uncharacterized protein</fullName>
    </submittedName>
</protein>
<gene>
    <name evidence="2" type="ORF">CF651_16195</name>
</gene>
<comment type="caution">
    <text evidence="2">The sequence shown here is derived from an EMBL/GenBank/DDBJ whole genome shotgun (WGS) entry which is preliminary data.</text>
</comment>
<name>A0A229UNW8_9BACL</name>
<feature type="transmembrane region" description="Helical" evidence="1">
    <location>
        <begin position="38"/>
        <end position="57"/>
    </location>
</feature>
<accession>A0A229UNW8</accession>
<organism evidence="2 3">
    <name type="scientific">Paenibacillus rigui</name>
    <dbReference type="NCBI Taxonomy" id="554312"/>
    <lineage>
        <taxon>Bacteria</taxon>
        <taxon>Bacillati</taxon>
        <taxon>Bacillota</taxon>
        <taxon>Bacilli</taxon>
        <taxon>Bacillales</taxon>
        <taxon>Paenibacillaceae</taxon>
        <taxon>Paenibacillus</taxon>
    </lineage>
</organism>
<evidence type="ECO:0000313" key="2">
    <source>
        <dbReference type="EMBL" id="OXM85146.1"/>
    </source>
</evidence>
<dbReference type="AlphaFoldDB" id="A0A229UNW8"/>
<reference evidence="2 3" key="1">
    <citation type="submission" date="2017-07" db="EMBL/GenBank/DDBJ databases">
        <title>Genome sequencing and assembly of Paenibacillus rigui.</title>
        <authorList>
            <person name="Mayilraj S."/>
        </authorList>
    </citation>
    <scope>NUCLEOTIDE SEQUENCE [LARGE SCALE GENOMIC DNA]</scope>
    <source>
        <strain evidence="2 3">JCM 16352</strain>
    </source>
</reference>
<dbReference type="Proteomes" id="UP000215509">
    <property type="component" value="Unassembled WGS sequence"/>
</dbReference>
<keyword evidence="3" id="KW-1185">Reference proteome</keyword>
<keyword evidence="1" id="KW-0812">Transmembrane</keyword>
<evidence type="ECO:0000313" key="3">
    <source>
        <dbReference type="Proteomes" id="UP000215509"/>
    </source>
</evidence>
<feature type="transmembrane region" description="Helical" evidence="1">
    <location>
        <begin position="12"/>
        <end position="32"/>
    </location>
</feature>
<keyword evidence="1" id="KW-0472">Membrane</keyword>
<evidence type="ECO:0000256" key="1">
    <source>
        <dbReference type="SAM" id="Phobius"/>
    </source>
</evidence>
<proteinExistence type="predicted"/>